<name>A0A453NM77_AEGTS</name>
<evidence type="ECO:0000313" key="1">
    <source>
        <dbReference type="EnsemblPlants" id="AET6Gv20415400.1"/>
    </source>
</evidence>
<reference evidence="1" key="4">
    <citation type="submission" date="2019-03" db="UniProtKB">
        <authorList>
            <consortium name="EnsemblPlants"/>
        </authorList>
    </citation>
    <scope>IDENTIFICATION</scope>
</reference>
<evidence type="ECO:0000313" key="2">
    <source>
        <dbReference type="Proteomes" id="UP000015105"/>
    </source>
</evidence>
<keyword evidence="2" id="KW-1185">Reference proteome</keyword>
<dbReference type="AlphaFoldDB" id="A0A453NM77"/>
<reference evidence="1" key="3">
    <citation type="journal article" date="2017" name="Nature">
        <title>Genome sequence of the progenitor of the wheat D genome Aegilops tauschii.</title>
        <authorList>
            <person name="Luo M.C."/>
            <person name="Gu Y.Q."/>
            <person name="Puiu D."/>
            <person name="Wang H."/>
            <person name="Twardziok S.O."/>
            <person name="Deal K.R."/>
            <person name="Huo N."/>
            <person name="Zhu T."/>
            <person name="Wang L."/>
            <person name="Wang Y."/>
            <person name="McGuire P.E."/>
            <person name="Liu S."/>
            <person name="Long H."/>
            <person name="Ramasamy R.K."/>
            <person name="Rodriguez J.C."/>
            <person name="Van S.L."/>
            <person name="Yuan L."/>
            <person name="Wang Z."/>
            <person name="Xia Z."/>
            <person name="Xiao L."/>
            <person name="Anderson O.D."/>
            <person name="Ouyang S."/>
            <person name="Liang Y."/>
            <person name="Zimin A.V."/>
            <person name="Pertea G."/>
            <person name="Qi P."/>
            <person name="Bennetzen J.L."/>
            <person name="Dai X."/>
            <person name="Dawson M.W."/>
            <person name="Muller H.G."/>
            <person name="Kugler K."/>
            <person name="Rivarola-Duarte L."/>
            <person name="Spannagl M."/>
            <person name="Mayer K.F.X."/>
            <person name="Lu F.H."/>
            <person name="Bevan M.W."/>
            <person name="Leroy P."/>
            <person name="Li P."/>
            <person name="You F.M."/>
            <person name="Sun Q."/>
            <person name="Liu Z."/>
            <person name="Lyons E."/>
            <person name="Wicker T."/>
            <person name="Salzberg S.L."/>
            <person name="Devos K.M."/>
            <person name="Dvorak J."/>
        </authorList>
    </citation>
    <scope>NUCLEOTIDE SEQUENCE [LARGE SCALE GENOMIC DNA]</scope>
    <source>
        <strain evidence="1">cv. AL8/78</strain>
    </source>
</reference>
<accession>A0A453NM77</accession>
<proteinExistence type="predicted"/>
<dbReference type="EnsemblPlants" id="AET6Gv20415400.1">
    <property type="protein sequence ID" value="AET6Gv20415400.1"/>
    <property type="gene ID" value="AET6Gv20415400"/>
</dbReference>
<sequence>MLVHVFHLNEHRKDDIIWKHSNDEVYSTATAYKAQFLGLTLSPMDRMIWKMWASPKIKFF</sequence>
<protein>
    <submittedName>
        <fullName evidence="1">Uncharacterized protein</fullName>
    </submittedName>
</protein>
<reference evidence="2" key="1">
    <citation type="journal article" date="2014" name="Science">
        <title>Ancient hybridizations among the ancestral genomes of bread wheat.</title>
        <authorList>
            <consortium name="International Wheat Genome Sequencing Consortium,"/>
            <person name="Marcussen T."/>
            <person name="Sandve S.R."/>
            <person name="Heier L."/>
            <person name="Spannagl M."/>
            <person name="Pfeifer M."/>
            <person name="Jakobsen K.S."/>
            <person name="Wulff B.B."/>
            <person name="Steuernagel B."/>
            <person name="Mayer K.F."/>
            <person name="Olsen O.A."/>
        </authorList>
    </citation>
    <scope>NUCLEOTIDE SEQUENCE [LARGE SCALE GENOMIC DNA]</scope>
    <source>
        <strain evidence="2">cv. AL8/78</strain>
    </source>
</reference>
<reference evidence="2" key="2">
    <citation type="journal article" date="2017" name="Nat. Plants">
        <title>The Aegilops tauschii genome reveals multiple impacts of transposons.</title>
        <authorList>
            <person name="Zhao G."/>
            <person name="Zou C."/>
            <person name="Li K."/>
            <person name="Wang K."/>
            <person name="Li T."/>
            <person name="Gao L."/>
            <person name="Zhang X."/>
            <person name="Wang H."/>
            <person name="Yang Z."/>
            <person name="Liu X."/>
            <person name="Jiang W."/>
            <person name="Mao L."/>
            <person name="Kong X."/>
            <person name="Jiao Y."/>
            <person name="Jia J."/>
        </authorList>
    </citation>
    <scope>NUCLEOTIDE SEQUENCE [LARGE SCALE GENOMIC DNA]</scope>
    <source>
        <strain evidence="2">cv. AL8/78</strain>
    </source>
</reference>
<dbReference type="Proteomes" id="UP000015105">
    <property type="component" value="Chromosome 6D"/>
</dbReference>
<reference evidence="1" key="5">
    <citation type="journal article" date="2021" name="G3 (Bethesda)">
        <title>Aegilops tauschii genome assembly Aet v5.0 features greater sequence contiguity and improved annotation.</title>
        <authorList>
            <person name="Wang L."/>
            <person name="Zhu T."/>
            <person name="Rodriguez J.C."/>
            <person name="Deal K.R."/>
            <person name="Dubcovsky J."/>
            <person name="McGuire P.E."/>
            <person name="Lux T."/>
            <person name="Spannagl M."/>
            <person name="Mayer K.F.X."/>
            <person name="Baldrich P."/>
            <person name="Meyers B.C."/>
            <person name="Huo N."/>
            <person name="Gu Y.Q."/>
            <person name="Zhou H."/>
            <person name="Devos K.M."/>
            <person name="Bennetzen J.L."/>
            <person name="Unver T."/>
            <person name="Budak H."/>
            <person name="Gulick P.J."/>
            <person name="Galiba G."/>
            <person name="Kalapos B."/>
            <person name="Nelson D.R."/>
            <person name="Li P."/>
            <person name="You F.M."/>
            <person name="Luo M.C."/>
            <person name="Dvorak J."/>
        </authorList>
    </citation>
    <scope>NUCLEOTIDE SEQUENCE [LARGE SCALE GENOMIC DNA]</scope>
    <source>
        <strain evidence="1">cv. AL8/78</strain>
    </source>
</reference>
<organism evidence="1 2">
    <name type="scientific">Aegilops tauschii subsp. strangulata</name>
    <name type="common">Goatgrass</name>
    <dbReference type="NCBI Taxonomy" id="200361"/>
    <lineage>
        <taxon>Eukaryota</taxon>
        <taxon>Viridiplantae</taxon>
        <taxon>Streptophyta</taxon>
        <taxon>Embryophyta</taxon>
        <taxon>Tracheophyta</taxon>
        <taxon>Spermatophyta</taxon>
        <taxon>Magnoliopsida</taxon>
        <taxon>Liliopsida</taxon>
        <taxon>Poales</taxon>
        <taxon>Poaceae</taxon>
        <taxon>BOP clade</taxon>
        <taxon>Pooideae</taxon>
        <taxon>Triticodae</taxon>
        <taxon>Triticeae</taxon>
        <taxon>Triticinae</taxon>
        <taxon>Aegilops</taxon>
    </lineage>
</organism>
<dbReference type="Gramene" id="AET6Gv20415400.1">
    <property type="protein sequence ID" value="AET6Gv20415400.1"/>
    <property type="gene ID" value="AET6Gv20415400"/>
</dbReference>